<dbReference type="GO" id="GO:0043138">
    <property type="term" value="F:3'-5' DNA helicase activity"/>
    <property type="evidence" value="ECO:0007669"/>
    <property type="project" value="UniProtKB-EC"/>
</dbReference>
<dbReference type="SUPFAM" id="SSF52540">
    <property type="entry name" value="P-loop containing nucleoside triphosphate hydrolases"/>
    <property type="match status" value="1"/>
</dbReference>
<dbReference type="AlphaFoldDB" id="A0A1I2BWW5"/>
<dbReference type="GO" id="GO:0003677">
    <property type="term" value="F:DNA binding"/>
    <property type="evidence" value="ECO:0007669"/>
    <property type="project" value="UniProtKB-KW"/>
</dbReference>
<evidence type="ECO:0000256" key="4">
    <source>
        <dbReference type="ARBA" id="ARBA00022806"/>
    </source>
</evidence>
<dbReference type="Pfam" id="PF00270">
    <property type="entry name" value="DEAD"/>
    <property type="match status" value="1"/>
</dbReference>
<dbReference type="InterPro" id="IPR036388">
    <property type="entry name" value="WH-like_DNA-bd_sf"/>
</dbReference>
<keyword evidence="3" id="KW-0378">Hydrolase</keyword>
<dbReference type="RefSeq" id="WP_096329274.1">
    <property type="nucleotide sequence ID" value="NZ_FOMX01000016.1"/>
</dbReference>
<dbReference type="PROSITE" id="PS51194">
    <property type="entry name" value="HELICASE_CTER"/>
    <property type="match status" value="1"/>
</dbReference>
<feature type="domain" description="Helicase C-terminal" evidence="11">
    <location>
        <begin position="232"/>
        <end position="375"/>
    </location>
</feature>
<dbReference type="SMART" id="SM00490">
    <property type="entry name" value="HELICc"/>
    <property type="match status" value="1"/>
</dbReference>
<organism evidence="12 13">
    <name type="scientific">Nannocystis exedens</name>
    <dbReference type="NCBI Taxonomy" id="54"/>
    <lineage>
        <taxon>Bacteria</taxon>
        <taxon>Pseudomonadati</taxon>
        <taxon>Myxococcota</taxon>
        <taxon>Polyangia</taxon>
        <taxon>Nannocystales</taxon>
        <taxon>Nannocystaceae</taxon>
        <taxon>Nannocystis</taxon>
    </lineage>
</organism>
<dbReference type="InterPro" id="IPR029057">
    <property type="entry name" value="PRTase-like"/>
</dbReference>
<keyword evidence="7" id="KW-0413">Isomerase</keyword>
<sequence>MIEQADLDRVLAERFGFSEFRPGQRRSVEELLLGSGALLCIQPTGYGKSLLYQLPAALLDGITLVVSPLLALMRDQLQHLNDRFGLPAASINSDQSEEENDAAKAAAAQGRVRLLFVSPEHLDHVDRFEALAALPIRLLVVDEAHCISTWGHDFRPAYRQIVHLLRALQARHPSLRVLGLTATADERVEEDIRAQLQRPGGAPLVVHRSSMDRPNLSLAAVGLTGMAEKLAYLAQIVPRLPAPGIVYCATRERTELVAGYLQSRGLEAAAYHAGLEPERKRELQAEFLHGDCPVIAATNALGMGIDKSDLRYVIHVDVPGSVTAYYQEVGRAGRDGRPARGILLYDPEDRRIQEHFIDSAQPQPEDFAAIVEAIEHEPLGLTAIKVRTGLHPTRVTVVVAELVEQGFVRKQSAGGKQVYGLTQKTGKPDLERYRTQQAVRTRELAAMLAYGRGEADCLMATLRRALGDREAAACGRCSLCRGQQSSVDVASAAAEAQRWLESRPSPIAASARPEVAEGLALLDGEIAGPLFRGFFQGRESADSLPPALVELLRTHVRALGEQFAFAAVAAVPSRDWRQREEALQIAADTLGVPALPELLVWREEPRARQGELRNNDQRRENVENTMKLGSGSVRGEVLLLDDFVGSGATLKEAARVLRKDAKLKAAIVPLTLARVRWKLGSAGRIH</sequence>
<dbReference type="InterPro" id="IPR014001">
    <property type="entry name" value="Helicase_ATP-bd"/>
</dbReference>
<dbReference type="Gene3D" id="3.40.50.300">
    <property type="entry name" value="P-loop containing nucleotide triphosphate hydrolases"/>
    <property type="match status" value="2"/>
</dbReference>
<name>A0A1I2BWW5_9BACT</name>
<dbReference type="InterPro" id="IPR011545">
    <property type="entry name" value="DEAD/DEAH_box_helicase_dom"/>
</dbReference>
<dbReference type="GO" id="GO:0030894">
    <property type="term" value="C:replisome"/>
    <property type="evidence" value="ECO:0007669"/>
    <property type="project" value="TreeGrafter"/>
</dbReference>
<dbReference type="GO" id="GO:0009378">
    <property type="term" value="F:four-way junction helicase activity"/>
    <property type="evidence" value="ECO:0007669"/>
    <property type="project" value="TreeGrafter"/>
</dbReference>
<dbReference type="EC" id="5.6.2.4" evidence="9"/>
<dbReference type="InterPro" id="IPR027417">
    <property type="entry name" value="P-loop_NTPase"/>
</dbReference>
<evidence type="ECO:0000256" key="8">
    <source>
        <dbReference type="ARBA" id="ARBA00034617"/>
    </source>
</evidence>
<dbReference type="InterPro" id="IPR001650">
    <property type="entry name" value="Helicase_C-like"/>
</dbReference>
<evidence type="ECO:0000256" key="2">
    <source>
        <dbReference type="ARBA" id="ARBA00022741"/>
    </source>
</evidence>
<dbReference type="GO" id="GO:0005737">
    <property type="term" value="C:cytoplasm"/>
    <property type="evidence" value="ECO:0007669"/>
    <property type="project" value="TreeGrafter"/>
</dbReference>
<feature type="domain" description="Helicase ATP-binding" evidence="10">
    <location>
        <begin position="29"/>
        <end position="202"/>
    </location>
</feature>
<dbReference type="PROSITE" id="PS51192">
    <property type="entry name" value="HELICASE_ATP_BIND_1"/>
    <property type="match status" value="1"/>
</dbReference>
<keyword evidence="6" id="KW-0238">DNA-binding</keyword>
<evidence type="ECO:0000256" key="3">
    <source>
        <dbReference type="ARBA" id="ARBA00022801"/>
    </source>
</evidence>
<evidence type="ECO:0000256" key="1">
    <source>
        <dbReference type="ARBA" id="ARBA00005446"/>
    </source>
</evidence>
<keyword evidence="5" id="KW-0067">ATP-binding</keyword>
<dbReference type="Proteomes" id="UP000199400">
    <property type="component" value="Unassembled WGS sequence"/>
</dbReference>
<gene>
    <name evidence="12" type="ORF">SAMN02745121_04826</name>
</gene>
<evidence type="ECO:0000256" key="7">
    <source>
        <dbReference type="ARBA" id="ARBA00023235"/>
    </source>
</evidence>
<dbReference type="OrthoDB" id="9760034at2"/>
<keyword evidence="13" id="KW-1185">Reference proteome</keyword>
<evidence type="ECO:0000259" key="11">
    <source>
        <dbReference type="PROSITE" id="PS51194"/>
    </source>
</evidence>
<dbReference type="Gene3D" id="3.40.50.2020">
    <property type="match status" value="1"/>
</dbReference>
<dbReference type="GO" id="GO:0006281">
    <property type="term" value="P:DNA repair"/>
    <property type="evidence" value="ECO:0007669"/>
    <property type="project" value="TreeGrafter"/>
</dbReference>
<dbReference type="Pfam" id="PF00271">
    <property type="entry name" value="Helicase_C"/>
    <property type="match status" value="1"/>
</dbReference>
<dbReference type="InterPro" id="IPR004589">
    <property type="entry name" value="DNA_helicase_ATP-dep_RecQ"/>
</dbReference>
<evidence type="ECO:0000256" key="9">
    <source>
        <dbReference type="ARBA" id="ARBA00034808"/>
    </source>
</evidence>
<dbReference type="GO" id="GO:0043590">
    <property type="term" value="C:bacterial nucleoid"/>
    <property type="evidence" value="ECO:0007669"/>
    <property type="project" value="TreeGrafter"/>
</dbReference>
<dbReference type="SMART" id="SM00487">
    <property type="entry name" value="DEXDc"/>
    <property type="match status" value="1"/>
</dbReference>
<dbReference type="InterPro" id="IPR000836">
    <property type="entry name" value="PRTase_dom"/>
</dbReference>
<evidence type="ECO:0000256" key="6">
    <source>
        <dbReference type="ARBA" id="ARBA00023125"/>
    </source>
</evidence>
<reference evidence="13" key="1">
    <citation type="submission" date="2016-10" db="EMBL/GenBank/DDBJ databases">
        <authorList>
            <person name="Varghese N."/>
            <person name="Submissions S."/>
        </authorList>
    </citation>
    <scope>NUCLEOTIDE SEQUENCE [LARGE SCALE GENOMIC DNA]</scope>
    <source>
        <strain evidence="13">ATCC 25963</strain>
    </source>
</reference>
<dbReference type="PANTHER" id="PTHR13710:SF105">
    <property type="entry name" value="ATP-DEPENDENT DNA HELICASE Q1"/>
    <property type="match status" value="1"/>
</dbReference>
<dbReference type="CDD" id="cd17920">
    <property type="entry name" value="DEXHc_RecQ"/>
    <property type="match status" value="1"/>
</dbReference>
<comment type="catalytic activity">
    <reaction evidence="8">
        <text>Couples ATP hydrolysis with the unwinding of duplex DNA by translocating in the 3'-5' direction.</text>
        <dbReference type="EC" id="5.6.2.4"/>
    </reaction>
</comment>
<dbReference type="NCBIfam" id="TIGR00614">
    <property type="entry name" value="recQ_fam"/>
    <property type="match status" value="1"/>
</dbReference>
<dbReference type="GO" id="GO:0005524">
    <property type="term" value="F:ATP binding"/>
    <property type="evidence" value="ECO:0007669"/>
    <property type="project" value="UniProtKB-KW"/>
</dbReference>
<dbReference type="EMBL" id="FOMX01000016">
    <property type="protein sequence ID" value="SFE60484.1"/>
    <property type="molecule type" value="Genomic_DNA"/>
</dbReference>
<dbReference type="Gene3D" id="1.10.10.10">
    <property type="entry name" value="Winged helix-like DNA-binding domain superfamily/Winged helix DNA-binding domain"/>
    <property type="match status" value="1"/>
</dbReference>
<accession>A0A1I2BWW5</accession>
<keyword evidence="2" id="KW-0547">Nucleotide-binding</keyword>
<evidence type="ECO:0000313" key="12">
    <source>
        <dbReference type="EMBL" id="SFE60484.1"/>
    </source>
</evidence>
<comment type="similarity">
    <text evidence="1">Belongs to the helicase family. RecQ subfamily.</text>
</comment>
<dbReference type="STRING" id="54.SAMN02745121_04826"/>
<protein>
    <recommendedName>
        <fullName evidence="9">DNA 3'-5' helicase</fullName>
        <ecNumber evidence="9">5.6.2.4</ecNumber>
    </recommendedName>
</protein>
<dbReference type="GO" id="GO:0006310">
    <property type="term" value="P:DNA recombination"/>
    <property type="evidence" value="ECO:0007669"/>
    <property type="project" value="InterPro"/>
</dbReference>
<dbReference type="SUPFAM" id="SSF53271">
    <property type="entry name" value="PRTase-like"/>
    <property type="match status" value="1"/>
</dbReference>
<evidence type="ECO:0000259" key="10">
    <source>
        <dbReference type="PROSITE" id="PS51192"/>
    </source>
</evidence>
<evidence type="ECO:0000256" key="5">
    <source>
        <dbReference type="ARBA" id="ARBA00022840"/>
    </source>
</evidence>
<dbReference type="GO" id="GO:0016787">
    <property type="term" value="F:hydrolase activity"/>
    <property type="evidence" value="ECO:0007669"/>
    <property type="project" value="UniProtKB-KW"/>
</dbReference>
<evidence type="ECO:0000313" key="13">
    <source>
        <dbReference type="Proteomes" id="UP000199400"/>
    </source>
</evidence>
<dbReference type="PANTHER" id="PTHR13710">
    <property type="entry name" value="DNA HELICASE RECQ FAMILY MEMBER"/>
    <property type="match status" value="1"/>
</dbReference>
<keyword evidence="4 12" id="KW-0347">Helicase</keyword>
<proteinExistence type="inferred from homology"/>
<dbReference type="CDD" id="cd06223">
    <property type="entry name" value="PRTases_typeI"/>
    <property type="match status" value="1"/>
</dbReference>